<reference evidence="1" key="1">
    <citation type="submission" date="2021-11" db="EMBL/GenBank/DDBJ databases">
        <authorList>
            <person name="Schell T."/>
        </authorList>
    </citation>
    <scope>NUCLEOTIDE SEQUENCE</scope>
    <source>
        <strain evidence="1">M5</strain>
    </source>
</reference>
<dbReference type="AlphaFoldDB" id="A0A8J2RRD4"/>
<proteinExistence type="predicted"/>
<dbReference type="InterPro" id="IPR042266">
    <property type="entry name" value="PPPDE_sf"/>
</dbReference>
<accession>A0A8J2RRD4</accession>
<dbReference type="Gene3D" id="3.90.1720.30">
    <property type="entry name" value="PPPDE domains"/>
    <property type="match status" value="1"/>
</dbReference>
<dbReference type="PANTHER" id="PTHR33173:SF2">
    <property type="entry name" value="MYND-TYPE DOMAIN-CONTAINING PROTEIN"/>
    <property type="match status" value="1"/>
</dbReference>
<protein>
    <recommendedName>
        <fullName evidence="3">PPPDE domain-containing protein</fullName>
    </recommendedName>
</protein>
<sequence>MSRSVSSGSDTYTKKLYFDPKADEPEEDGYWITDEELRQKLTNLVDVSENIDQVMYYSNPLYSWQMSNALLHHAFIVFKTENWWWSIEKNNEGVTIQRSKKLESVRDMYRRAKRTTGKTSLTDIILVKKSNGYTKINELINYLWRKDYLNQEYGVLSYNCQHFADLIFRRISESKNLRELDVYFDSAADQPSGLSGAGFITVDELISRVYDLSSIEILVKIEIYKAPINSLQIMDNFLHHLFVIFHTNQDTYWSIERWPTRFTMQKAKNKDILVNECERNPRPGNWFTPVRIYQSASAKKMTLSSVMDFIWKKDKLNELYDPISNNSKHFATSVYNQFQDGYQIK</sequence>
<dbReference type="Proteomes" id="UP000789390">
    <property type="component" value="Unassembled WGS sequence"/>
</dbReference>
<keyword evidence="2" id="KW-1185">Reference proteome</keyword>
<gene>
    <name evidence="1" type="ORF">DGAL_LOCUS9097</name>
</gene>
<name>A0A8J2RRD4_9CRUS</name>
<comment type="caution">
    <text evidence="1">The sequence shown here is derived from an EMBL/GenBank/DDBJ whole genome shotgun (WGS) entry which is preliminary data.</text>
</comment>
<evidence type="ECO:0000313" key="1">
    <source>
        <dbReference type="EMBL" id="CAH0105952.1"/>
    </source>
</evidence>
<dbReference type="PANTHER" id="PTHR33173">
    <property type="match status" value="1"/>
</dbReference>
<dbReference type="EMBL" id="CAKKLH010000207">
    <property type="protein sequence ID" value="CAH0105952.1"/>
    <property type="molecule type" value="Genomic_DNA"/>
</dbReference>
<evidence type="ECO:0008006" key="3">
    <source>
        <dbReference type="Google" id="ProtNLM"/>
    </source>
</evidence>
<organism evidence="1 2">
    <name type="scientific">Daphnia galeata</name>
    <dbReference type="NCBI Taxonomy" id="27404"/>
    <lineage>
        <taxon>Eukaryota</taxon>
        <taxon>Metazoa</taxon>
        <taxon>Ecdysozoa</taxon>
        <taxon>Arthropoda</taxon>
        <taxon>Crustacea</taxon>
        <taxon>Branchiopoda</taxon>
        <taxon>Diplostraca</taxon>
        <taxon>Cladocera</taxon>
        <taxon>Anomopoda</taxon>
        <taxon>Daphniidae</taxon>
        <taxon>Daphnia</taxon>
    </lineage>
</organism>
<evidence type="ECO:0000313" key="2">
    <source>
        <dbReference type="Proteomes" id="UP000789390"/>
    </source>
</evidence>
<dbReference type="OrthoDB" id="6344923at2759"/>